<dbReference type="STRING" id="246404.A0A507FI03"/>
<dbReference type="AlphaFoldDB" id="A0A507FI03"/>
<dbReference type="CDD" id="cd12108">
    <property type="entry name" value="Hr-like"/>
    <property type="match status" value="1"/>
</dbReference>
<dbReference type="PANTHER" id="PTHR38048">
    <property type="entry name" value="EXPRESSED PROTEIN"/>
    <property type="match status" value="1"/>
</dbReference>
<gene>
    <name evidence="2" type="ORF">CcCBS67573_g02698</name>
</gene>
<protein>
    <recommendedName>
        <fullName evidence="1">Hemerythrin-like domain-containing protein</fullName>
    </recommendedName>
</protein>
<dbReference type="InterPro" id="IPR012312">
    <property type="entry name" value="Hemerythrin-like"/>
</dbReference>
<keyword evidence="3" id="KW-1185">Reference proteome</keyword>
<dbReference type="Gene3D" id="1.20.120.520">
    <property type="entry name" value="nmb1532 protein domain like"/>
    <property type="match status" value="1"/>
</dbReference>
<proteinExistence type="predicted"/>
<name>A0A507FI03_9FUNG</name>
<evidence type="ECO:0000259" key="1">
    <source>
        <dbReference type="Pfam" id="PF01814"/>
    </source>
</evidence>
<dbReference type="Pfam" id="PF01814">
    <property type="entry name" value="Hemerythrin"/>
    <property type="match status" value="1"/>
</dbReference>
<dbReference type="OrthoDB" id="58416at2759"/>
<organism evidence="2 3">
    <name type="scientific">Chytriomyces confervae</name>
    <dbReference type="NCBI Taxonomy" id="246404"/>
    <lineage>
        <taxon>Eukaryota</taxon>
        <taxon>Fungi</taxon>
        <taxon>Fungi incertae sedis</taxon>
        <taxon>Chytridiomycota</taxon>
        <taxon>Chytridiomycota incertae sedis</taxon>
        <taxon>Chytridiomycetes</taxon>
        <taxon>Chytridiales</taxon>
        <taxon>Chytriomycetaceae</taxon>
        <taxon>Chytriomyces</taxon>
    </lineage>
</organism>
<accession>A0A507FI03</accession>
<feature type="domain" description="Hemerythrin-like" evidence="1">
    <location>
        <begin position="11"/>
        <end position="141"/>
    </location>
</feature>
<dbReference type="PANTHER" id="PTHR38048:SF1">
    <property type="entry name" value="HEMERYTHRIN-LIKE DOMAIN-CONTAINING PROTEIN"/>
    <property type="match status" value="1"/>
</dbReference>
<comment type="caution">
    <text evidence="2">The sequence shown here is derived from an EMBL/GenBank/DDBJ whole genome shotgun (WGS) entry which is preliminary data.</text>
</comment>
<reference evidence="2 3" key="1">
    <citation type="journal article" date="2019" name="Sci. Rep.">
        <title>Comparative genomics of chytrid fungi reveal insights into the obligate biotrophic and pathogenic lifestyle of Synchytrium endobioticum.</title>
        <authorList>
            <person name="van de Vossenberg B.T.L.H."/>
            <person name="Warris S."/>
            <person name="Nguyen H.D.T."/>
            <person name="van Gent-Pelzer M.P.E."/>
            <person name="Joly D.L."/>
            <person name="van de Geest H.C."/>
            <person name="Bonants P.J.M."/>
            <person name="Smith D.S."/>
            <person name="Levesque C.A."/>
            <person name="van der Lee T.A.J."/>
        </authorList>
    </citation>
    <scope>NUCLEOTIDE SEQUENCE [LARGE SCALE GENOMIC DNA]</scope>
    <source>
        <strain evidence="2 3">CBS 675.73</strain>
    </source>
</reference>
<evidence type="ECO:0000313" key="2">
    <source>
        <dbReference type="EMBL" id="TPX76039.1"/>
    </source>
</evidence>
<sequence length="227" mass="25913">MADSFAFNESVIRTVHNVIKRSLVQCIHNCNAAAVPSKKALKSFLGYVDAAMDMLHHHHTNEDDVYFPVLRKSGLTTESLSAEHEQLHPLIADVTHVVQVYRRAQEFKTVSQDTFDFASLKSKLEEIQRILVPHLDKEEEEHTAQVLRDAGIKASDLNDVHNKISKAEQARDPTMALPFLYLHLTAEEKISFWKAVMPFFVRFILLPIVTFAHRDYWAFSYAKAPVA</sequence>
<dbReference type="Proteomes" id="UP000320333">
    <property type="component" value="Unassembled WGS sequence"/>
</dbReference>
<dbReference type="InterPro" id="IPR053206">
    <property type="entry name" value="Dimeric_xanthone_biosynth"/>
</dbReference>
<dbReference type="EMBL" id="QEAP01000060">
    <property type="protein sequence ID" value="TPX76039.1"/>
    <property type="molecule type" value="Genomic_DNA"/>
</dbReference>
<evidence type="ECO:0000313" key="3">
    <source>
        <dbReference type="Proteomes" id="UP000320333"/>
    </source>
</evidence>